<evidence type="ECO:0000313" key="3">
    <source>
        <dbReference type="Proteomes" id="UP000076066"/>
    </source>
</evidence>
<keyword evidence="3" id="KW-1185">Reference proteome</keyword>
<feature type="region of interest" description="Disordered" evidence="1">
    <location>
        <begin position="1"/>
        <end position="38"/>
    </location>
</feature>
<dbReference type="AlphaFoldDB" id="A0A143DCD2"/>
<dbReference type="Proteomes" id="UP000076066">
    <property type="component" value="Chromosome"/>
</dbReference>
<evidence type="ECO:0000313" key="2">
    <source>
        <dbReference type="EMBL" id="AMW34391.1"/>
    </source>
</evidence>
<gene>
    <name evidence="2" type="ORF">AY555_03420</name>
</gene>
<protein>
    <submittedName>
        <fullName evidence="2">Uncharacterized protein</fullName>
    </submittedName>
</protein>
<sequence length="104" mass="11310">MTARDHGAEHREPPATDGPDDSTADTTIKISPDTDSKTEHFPHKLTAAMALPSIPPLWQETCVGILPLHDRKRVTCDAAICGNTGTWLLGFVVIERQKCPVPVL</sequence>
<dbReference type="STRING" id="1549855.AY555_03420"/>
<accession>A0A143DCD2</accession>
<proteinExistence type="predicted"/>
<evidence type="ECO:0000256" key="1">
    <source>
        <dbReference type="SAM" id="MobiDB-lite"/>
    </source>
</evidence>
<dbReference type="EMBL" id="CP014525">
    <property type="protein sequence ID" value="AMW34391.1"/>
    <property type="molecule type" value="Genomic_DNA"/>
</dbReference>
<dbReference type="KEGG" id="hjo:AY555_03420"/>
<feature type="compositionally biased region" description="Basic and acidic residues" evidence="1">
    <location>
        <begin position="1"/>
        <end position="14"/>
    </location>
</feature>
<organism evidence="2 3">
    <name type="scientific">Haematospirillum jordaniae</name>
    <dbReference type="NCBI Taxonomy" id="1549855"/>
    <lineage>
        <taxon>Bacteria</taxon>
        <taxon>Pseudomonadati</taxon>
        <taxon>Pseudomonadota</taxon>
        <taxon>Alphaproteobacteria</taxon>
        <taxon>Rhodospirillales</taxon>
        <taxon>Novispirillaceae</taxon>
        <taxon>Haematospirillum</taxon>
    </lineage>
</organism>
<name>A0A143DCD2_9PROT</name>
<reference evidence="2 3" key="1">
    <citation type="submission" date="2016-02" db="EMBL/GenBank/DDBJ databases">
        <title>Complete Genome of H5569, the type strain of the newly described species Haematospirillium jordaniae.</title>
        <authorList>
            <person name="Nicholson A.C."/>
            <person name="Humrighouse B.W."/>
            <person name="Loparov V."/>
            <person name="McQuiston J.R."/>
        </authorList>
    </citation>
    <scope>NUCLEOTIDE SEQUENCE [LARGE SCALE GENOMIC DNA]</scope>
    <source>
        <strain evidence="2 3">H5569</strain>
    </source>
</reference>